<organism evidence="1 2">
    <name type="scientific">Leptosia nina</name>
    <dbReference type="NCBI Taxonomy" id="320188"/>
    <lineage>
        <taxon>Eukaryota</taxon>
        <taxon>Metazoa</taxon>
        <taxon>Ecdysozoa</taxon>
        <taxon>Arthropoda</taxon>
        <taxon>Hexapoda</taxon>
        <taxon>Insecta</taxon>
        <taxon>Pterygota</taxon>
        <taxon>Neoptera</taxon>
        <taxon>Endopterygota</taxon>
        <taxon>Lepidoptera</taxon>
        <taxon>Glossata</taxon>
        <taxon>Ditrysia</taxon>
        <taxon>Papilionoidea</taxon>
        <taxon>Pieridae</taxon>
        <taxon>Pierinae</taxon>
        <taxon>Leptosia</taxon>
    </lineage>
</organism>
<dbReference type="AlphaFoldDB" id="A0AAV1K5E2"/>
<reference evidence="1 2" key="1">
    <citation type="submission" date="2023-11" db="EMBL/GenBank/DDBJ databases">
        <authorList>
            <person name="Okamura Y."/>
        </authorList>
    </citation>
    <scope>NUCLEOTIDE SEQUENCE [LARGE SCALE GENOMIC DNA]</scope>
</reference>
<gene>
    <name evidence="1" type="ORF">LNINA_LOCUS14906</name>
</gene>
<protein>
    <recommendedName>
        <fullName evidence="3">Secreted protein</fullName>
    </recommendedName>
</protein>
<evidence type="ECO:0000313" key="1">
    <source>
        <dbReference type="EMBL" id="CAK1556139.1"/>
    </source>
</evidence>
<dbReference type="Proteomes" id="UP001497472">
    <property type="component" value="Unassembled WGS sequence"/>
</dbReference>
<dbReference type="EMBL" id="CAVLEF010000283">
    <property type="protein sequence ID" value="CAK1556139.1"/>
    <property type="molecule type" value="Genomic_DNA"/>
</dbReference>
<proteinExistence type="predicted"/>
<accession>A0AAV1K5E2</accession>
<sequence length="77" mass="8118">MHLYIVGASSLVTRALTPPGVDGGEGGACETTPPVCDTLVNETTFVMEHGAFSLKAFVPVSLRVTAAMFRSVYCLAR</sequence>
<comment type="caution">
    <text evidence="1">The sequence shown here is derived from an EMBL/GenBank/DDBJ whole genome shotgun (WGS) entry which is preliminary data.</text>
</comment>
<evidence type="ECO:0000313" key="2">
    <source>
        <dbReference type="Proteomes" id="UP001497472"/>
    </source>
</evidence>
<evidence type="ECO:0008006" key="3">
    <source>
        <dbReference type="Google" id="ProtNLM"/>
    </source>
</evidence>
<keyword evidence="2" id="KW-1185">Reference proteome</keyword>
<name>A0AAV1K5E2_9NEOP</name>